<evidence type="ECO:0000313" key="2">
    <source>
        <dbReference type="Proteomes" id="UP001059596"/>
    </source>
</evidence>
<protein>
    <submittedName>
        <fullName evidence="1">Uncharacterized protein</fullName>
    </submittedName>
</protein>
<evidence type="ECO:0000313" key="1">
    <source>
        <dbReference type="EMBL" id="KAI8035812.1"/>
    </source>
</evidence>
<gene>
    <name evidence="1" type="ORF">M5D96_011411</name>
</gene>
<comment type="caution">
    <text evidence="1">The sequence shown here is derived from an EMBL/GenBank/DDBJ whole genome shotgun (WGS) entry which is preliminary data.</text>
</comment>
<accession>A0A9Q0BKS0</accession>
<dbReference type="EMBL" id="JAMKOV010000029">
    <property type="protein sequence ID" value="KAI8035812.1"/>
    <property type="molecule type" value="Genomic_DNA"/>
</dbReference>
<sequence>RSKIAKSVICLVRDTSGCRYVPQTRQEGSFATDGQAWWTEGGILSLPHPHSKAPLQSATYFGVFSQFPQAAHARFFRHNQ</sequence>
<proteinExistence type="predicted"/>
<keyword evidence="2" id="KW-1185">Reference proteome</keyword>
<organism evidence="1 2">
    <name type="scientific">Drosophila gunungcola</name>
    <name type="common">fruit fly</name>
    <dbReference type="NCBI Taxonomy" id="103775"/>
    <lineage>
        <taxon>Eukaryota</taxon>
        <taxon>Metazoa</taxon>
        <taxon>Ecdysozoa</taxon>
        <taxon>Arthropoda</taxon>
        <taxon>Hexapoda</taxon>
        <taxon>Insecta</taxon>
        <taxon>Pterygota</taxon>
        <taxon>Neoptera</taxon>
        <taxon>Endopterygota</taxon>
        <taxon>Diptera</taxon>
        <taxon>Brachycera</taxon>
        <taxon>Muscomorpha</taxon>
        <taxon>Ephydroidea</taxon>
        <taxon>Drosophilidae</taxon>
        <taxon>Drosophila</taxon>
        <taxon>Sophophora</taxon>
    </lineage>
</organism>
<feature type="non-terminal residue" evidence="1">
    <location>
        <position position="80"/>
    </location>
</feature>
<reference evidence="1" key="1">
    <citation type="journal article" date="2023" name="Genome Biol. Evol.">
        <title>Long-read-based Genome Assembly of Drosophila gunungcola Reveals Fewer Chemosensory Genes in Flower-breeding Species.</title>
        <authorList>
            <person name="Negi A."/>
            <person name="Liao B.Y."/>
            <person name="Yeh S.D."/>
        </authorList>
    </citation>
    <scope>NUCLEOTIDE SEQUENCE</scope>
    <source>
        <strain evidence="1">Sukarami</strain>
    </source>
</reference>
<feature type="non-terminal residue" evidence="1">
    <location>
        <position position="1"/>
    </location>
</feature>
<name>A0A9Q0BKS0_9MUSC</name>
<dbReference type="Proteomes" id="UP001059596">
    <property type="component" value="Unassembled WGS sequence"/>
</dbReference>
<dbReference type="AlphaFoldDB" id="A0A9Q0BKS0"/>